<name>A0A840DXM6_9HYPH</name>
<keyword evidence="5 7" id="KW-0378">Hydrolase</keyword>
<accession>A0A840DXM6</accession>
<comment type="subcellular location">
    <subcellularLocation>
        <location evidence="7">Cytoplasm</location>
    </subcellularLocation>
</comment>
<dbReference type="SUPFAM" id="SSF55486">
    <property type="entry name" value="Metalloproteases ('zincins'), catalytic domain"/>
    <property type="match status" value="1"/>
</dbReference>
<evidence type="ECO:0000313" key="8">
    <source>
        <dbReference type="EMBL" id="MBB4076423.1"/>
    </source>
</evidence>
<comment type="cofactor">
    <cofactor evidence="7">
        <name>Zn(2+)</name>
        <dbReference type="ChEBI" id="CHEBI:29105"/>
    </cofactor>
    <text evidence="7">Binds 1 zinc ion.</text>
</comment>
<dbReference type="GO" id="GO:0004521">
    <property type="term" value="F:RNA endonuclease activity"/>
    <property type="evidence" value="ECO:0007669"/>
    <property type="project" value="UniProtKB-UniRule"/>
</dbReference>
<keyword evidence="9" id="KW-1185">Reference proteome</keyword>
<dbReference type="InterPro" id="IPR002036">
    <property type="entry name" value="YbeY"/>
</dbReference>
<comment type="similarity">
    <text evidence="1 7">Belongs to the endoribonuclease YbeY family.</text>
</comment>
<comment type="caution">
    <text evidence="8">The sequence shown here is derived from an EMBL/GenBank/DDBJ whole genome shotgun (WGS) entry which is preliminary data.</text>
</comment>
<keyword evidence="7" id="KW-0698">rRNA processing</keyword>
<dbReference type="GO" id="GO:0008270">
    <property type="term" value="F:zinc ion binding"/>
    <property type="evidence" value="ECO:0007669"/>
    <property type="project" value="UniProtKB-UniRule"/>
</dbReference>
<gene>
    <name evidence="7" type="primary">ybeY</name>
    <name evidence="8" type="ORF">GGR08_000723</name>
</gene>
<dbReference type="EMBL" id="JACIFE010000005">
    <property type="protein sequence ID" value="MBB4076423.1"/>
    <property type="molecule type" value="Genomic_DNA"/>
</dbReference>
<dbReference type="GO" id="GO:0004222">
    <property type="term" value="F:metalloendopeptidase activity"/>
    <property type="evidence" value="ECO:0007669"/>
    <property type="project" value="InterPro"/>
</dbReference>
<keyword evidence="2 7" id="KW-0540">Nuclease</keyword>
<keyword evidence="3 7" id="KW-0479">Metal-binding</keyword>
<dbReference type="Gene3D" id="3.40.390.30">
    <property type="entry name" value="Metalloproteases ('zincins'), catalytic domain"/>
    <property type="match status" value="1"/>
</dbReference>
<dbReference type="InterPro" id="IPR023091">
    <property type="entry name" value="MetalPrtase_cat_dom_sf_prd"/>
</dbReference>
<keyword evidence="6 7" id="KW-0862">Zinc</keyword>
<keyword evidence="4 7" id="KW-0255">Endonuclease</keyword>
<dbReference type="EC" id="3.1.-.-" evidence="7"/>
<dbReference type="HAMAP" id="MF_00009">
    <property type="entry name" value="Endoribonucl_YbeY"/>
    <property type="match status" value="1"/>
</dbReference>
<reference evidence="8 9" key="1">
    <citation type="submission" date="2020-08" db="EMBL/GenBank/DDBJ databases">
        <title>Genomic Encyclopedia of Type Strains, Phase IV (KMG-IV): sequencing the most valuable type-strain genomes for metagenomic binning, comparative biology and taxonomic classification.</title>
        <authorList>
            <person name="Goeker M."/>
        </authorList>
    </citation>
    <scope>NUCLEOTIDE SEQUENCE [LARGE SCALE GENOMIC DNA]</scope>
    <source>
        <strain evidence="8 9">DSM 100694</strain>
    </source>
</reference>
<feature type="binding site" evidence="7">
    <location>
        <position position="128"/>
    </location>
    <ligand>
        <name>Zn(2+)</name>
        <dbReference type="ChEBI" id="CHEBI:29105"/>
        <note>catalytic</note>
    </ligand>
</feature>
<evidence type="ECO:0000256" key="7">
    <source>
        <dbReference type="HAMAP-Rule" id="MF_00009"/>
    </source>
</evidence>
<dbReference type="PANTHER" id="PTHR46986:SF1">
    <property type="entry name" value="ENDORIBONUCLEASE YBEY, CHLOROPLASTIC"/>
    <property type="match status" value="1"/>
</dbReference>
<keyword evidence="7" id="KW-0963">Cytoplasm</keyword>
<feature type="binding site" evidence="7">
    <location>
        <position position="118"/>
    </location>
    <ligand>
        <name>Zn(2+)</name>
        <dbReference type="ChEBI" id="CHEBI:29105"/>
        <note>catalytic</note>
    </ligand>
</feature>
<protein>
    <recommendedName>
        <fullName evidence="7">Endoribonuclease YbeY</fullName>
        <ecNumber evidence="7">3.1.-.-</ecNumber>
    </recommendedName>
</protein>
<comment type="function">
    <text evidence="7">Single strand-specific metallo-endoribonuclease involved in late-stage 70S ribosome quality control and in maturation of the 3' terminus of the 16S rRNA.</text>
</comment>
<dbReference type="GO" id="GO:0005737">
    <property type="term" value="C:cytoplasm"/>
    <property type="evidence" value="ECO:0007669"/>
    <property type="project" value="UniProtKB-SubCell"/>
</dbReference>
<feature type="binding site" evidence="7">
    <location>
        <position position="122"/>
    </location>
    <ligand>
        <name>Zn(2+)</name>
        <dbReference type="ChEBI" id="CHEBI:29105"/>
        <note>catalytic</note>
    </ligand>
</feature>
<proteinExistence type="inferred from homology"/>
<dbReference type="PANTHER" id="PTHR46986">
    <property type="entry name" value="ENDORIBONUCLEASE YBEY, CHLOROPLASTIC"/>
    <property type="match status" value="1"/>
</dbReference>
<dbReference type="Proteomes" id="UP000585970">
    <property type="component" value="Unassembled WGS sequence"/>
</dbReference>
<dbReference type="NCBIfam" id="TIGR00043">
    <property type="entry name" value="rRNA maturation RNase YbeY"/>
    <property type="match status" value="1"/>
</dbReference>
<dbReference type="GO" id="GO:0006364">
    <property type="term" value="P:rRNA processing"/>
    <property type="evidence" value="ECO:0007669"/>
    <property type="project" value="UniProtKB-UniRule"/>
</dbReference>
<keyword evidence="7" id="KW-0690">Ribosome biogenesis</keyword>
<evidence type="ECO:0000256" key="2">
    <source>
        <dbReference type="ARBA" id="ARBA00022722"/>
    </source>
</evidence>
<evidence type="ECO:0000256" key="4">
    <source>
        <dbReference type="ARBA" id="ARBA00022759"/>
    </source>
</evidence>
<dbReference type="Pfam" id="PF02130">
    <property type="entry name" value="YbeY"/>
    <property type="match status" value="1"/>
</dbReference>
<evidence type="ECO:0000256" key="5">
    <source>
        <dbReference type="ARBA" id="ARBA00022801"/>
    </source>
</evidence>
<dbReference type="RefSeq" id="WP_183193972.1">
    <property type="nucleotide sequence ID" value="NZ_JACIFE010000005.1"/>
</dbReference>
<dbReference type="InterPro" id="IPR020549">
    <property type="entry name" value="YbeY_CS"/>
</dbReference>
<evidence type="ECO:0000256" key="6">
    <source>
        <dbReference type="ARBA" id="ARBA00022833"/>
    </source>
</evidence>
<sequence>MIIIDIMIKSAGWNDEEMLYNIAEKALTTTMHHVSLENVVSEISLLFTDDEHMAQINAQWRNKNKSTNVLSFPAFLLKAGNPPGPIMGDIIIARETVVLEAKKEGKTFQEHLTHMIVHGILHLLGYNHETDDEAYQMEKLEREILQKLSIRDPYAELSINDKI</sequence>
<evidence type="ECO:0000256" key="3">
    <source>
        <dbReference type="ARBA" id="ARBA00022723"/>
    </source>
</evidence>
<dbReference type="AlphaFoldDB" id="A0A840DXM6"/>
<organism evidence="8 9">
    <name type="scientific">Bartonella fuyuanensis</name>
    <dbReference type="NCBI Taxonomy" id="1460968"/>
    <lineage>
        <taxon>Bacteria</taxon>
        <taxon>Pseudomonadati</taxon>
        <taxon>Pseudomonadota</taxon>
        <taxon>Alphaproteobacteria</taxon>
        <taxon>Hyphomicrobiales</taxon>
        <taxon>Bartonellaceae</taxon>
        <taxon>Bartonella</taxon>
    </lineage>
</organism>
<evidence type="ECO:0000313" key="9">
    <source>
        <dbReference type="Proteomes" id="UP000585970"/>
    </source>
</evidence>
<evidence type="ECO:0000256" key="1">
    <source>
        <dbReference type="ARBA" id="ARBA00010875"/>
    </source>
</evidence>
<dbReference type="PROSITE" id="PS01306">
    <property type="entry name" value="UPF0054"/>
    <property type="match status" value="1"/>
</dbReference>